<reference evidence="2" key="1">
    <citation type="journal article" date="2019" name="Sci. Rep.">
        <title>Draft genome of Tanacetum cinerariifolium, the natural source of mosquito coil.</title>
        <authorList>
            <person name="Yamashiro T."/>
            <person name="Shiraishi A."/>
            <person name="Satake H."/>
            <person name="Nakayama K."/>
        </authorList>
    </citation>
    <scope>NUCLEOTIDE SEQUENCE</scope>
</reference>
<dbReference type="AlphaFoldDB" id="A0A6L2MLR4"/>
<feature type="coiled-coil region" evidence="1">
    <location>
        <begin position="199"/>
        <end position="261"/>
    </location>
</feature>
<dbReference type="EMBL" id="BKCJ010006976">
    <property type="protein sequence ID" value="GEU74913.1"/>
    <property type="molecule type" value="Genomic_DNA"/>
</dbReference>
<comment type="caution">
    <text evidence="2">The sequence shown here is derived from an EMBL/GenBank/DDBJ whole genome shotgun (WGS) entry which is preliminary data.</text>
</comment>
<keyword evidence="1" id="KW-0175">Coiled coil</keyword>
<gene>
    <name evidence="2" type="ORF">Tci_046891</name>
</gene>
<evidence type="ECO:0000256" key="1">
    <source>
        <dbReference type="SAM" id="Coils"/>
    </source>
</evidence>
<organism evidence="2">
    <name type="scientific">Tanacetum cinerariifolium</name>
    <name type="common">Dalmatian daisy</name>
    <name type="synonym">Chrysanthemum cinerariifolium</name>
    <dbReference type="NCBI Taxonomy" id="118510"/>
    <lineage>
        <taxon>Eukaryota</taxon>
        <taxon>Viridiplantae</taxon>
        <taxon>Streptophyta</taxon>
        <taxon>Embryophyta</taxon>
        <taxon>Tracheophyta</taxon>
        <taxon>Spermatophyta</taxon>
        <taxon>Magnoliopsida</taxon>
        <taxon>eudicotyledons</taxon>
        <taxon>Gunneridae</taxon>
        <taxon>Pentapetalae</taxon>
        <taxon>asterids</taxon>
        <taxon>campanulids</taxon>
        <taxon>Asterales</taxon>
        <taxon>Asteraceae</taxon>
        <taxon>Asteroideae</taxon>
        <taxon>Anthemideae</taxon>
        <taxon>Anthemidinae</taxon>
        <taxon>Tanacetum</taxon>
    </lineage>
</organism>
<name>A0A6L2MLR4_TANCI</name>
<proteinExistence type="predicted"/>
<evidence type="ECO:0000313" key="2">
    <source>
        <dbReference type="EMBL" id="GEU74913.1"/>
    </source>
</evidence>
<accession>A0A6L2MLR4</accession>
<sequence length="483" mass="54675">MVVAAKLPVLNPNEFELWKMRIVQYFLMTDYALWEVILNGDSPPPTRSVDGVEKSYPHTTAEEKLARKNELKARGTLLMALLNEHQLKFNSYKSSKSLMEDIEKRTKVECYNYDRRCHIARKCRAPKHQDNMNKQAPRRTVLFEDTTSNTLVSQCDGLGYDWSDQAEDGPTNFALIAYTSSSSSSSDFEVSSCAYRASLESVEAKLEVYKKNEAVFKEDIKILKLDVMFRDKAITEIRQKFEKAKKERDDLKLTLEKFEGLSKNLSRVLDSQQCDKSKTGLRELHPPKPDLVFVDEHVVSESVTSLPVITKSKVKTSESKLKTVSEPIIKDSVSDSEDENEIETETKQIKPSFAKELQEKGVIDSGCSRHMTENMSYLFEYEDIDDGYVAFGGDPKGGKITDTECVVLSPNFKLIDESQVLLRVPSKNNMNSVDSKNVAPLGGLTWLFVKATLDDSNITPCVLGSFITSRNSQLIFRIVRVSF</sequence>
<protein>
    <submittedName>
        <fullName evidence="2">Uncharacterized protein</fullName>
    </submittedName>
</protein>